<evidence type="ECO:0000256" key="2">
    <source>
        <dbReference type="ARBA" id="ARBA00009865"/>
    </source>
</evidence>
<accession>R1IWI6</accession>
<dbReference type="eggNOG" id="COG3507">
    <property type="taxonomic scope" value="Bacteria"/>
</dbReference>
<dbReference type="InterPro" id="IPR050727">
    <property type="entry name" value="GH43_arabinanases"/>
</dbReference>
<keyword evidence="4 7" id="KW-0326">Glycosidase</keyword>
<dbReference type="GO" id="GO:0004553">
    <property type="term" value="F:hydrolase activity, hydrolyzing O-glycosyl compounds"/>
    <property type="evidence" value="ECO:0007669"/>
    <property type="project" value="InterPro"/>
</dbReference>
<dbReference type="Gene3D" id="2.115.10.20">
    <property type="entry name" value="Glycosyl hydrolase domain, family 43"/>
    <property type="match status" value="1"/>
</dbReference>
<evidence type="ECO:0000313" key="9">
    <source>
        <dbReference type="Proteomes" id="UP000011223"/>
    </source>
</evidence>
<evidence type="ECO:0000256" key="1">
    <source>
        <dbReference type="ARBA" id="ARBA00004834"/>
    </source>
</evidence>
<dbReference type="PANTHER" id="PTHR43301:SF3">
    <property type="entry name" value="ARABINAN ENDO-1,5-ALPHA-L-ARABINOSIDASE A-RELATED"/>
    <property type="match status" value="1"/>
</dbReference>
<keyword evidence="3 7" id="KW-0378">Hydrolase</keyword>
<feature type="site" description="Important for catalytic activity, responsible for pKa modulation of the active site Glu and correct orientation of both the proton donor and substrate" evidence="6">
    <location>
        <position position="172"/>
    </location>
</feature>
<dbReference type="PROSITE" id="PS51257">
    <property type="entry name" value="PROKAR_LIPOPROTEIN"/>
    <property type="match status" value="1"/>
</dbReference>
<evidence type="ECO:0000256" key="3">
    <source>
        <dbReference type="ARBA" id="ARBA00022801"/>
    </source>
</evidence>
<dbReference type="AlphaFoldDB" id="R1IWI6"/>
<comment type="similarity">
    <text evidence="2 7">Belongs to the glycosyl hydrolase 43 family.</text>
</comment>
<dbReference type="PANTHER" id="PTHR43301">
    <property type="entry name" value="ARABINAN ENDO-1,5-ALPHA-L-ARABINOSIDASE"/>
    <property type="match status" value="1"/>
</dbReference>
<feature type="active site" description="Proton donor" evidence="5">
    <location>
        <position position="245"/>
    </location>
</feature>
<dbReference type="SUPFAM" id="SSF75005">
    <property type="entry name" value="Arabinanase/levansucrase/invertase"/>
    <property type="match status" value="1"/>
</dbReference>
<dbReference type="Pfam" id="PF04616">
    <property type="entry name" value="Glyco_hydro_43"/>
    <property type="match status" value="1"/>
</dbReference>
<dbReference type="InterPro" id="IPR006710">
    <property type="entry name" value="Glyco_hydro_43"/>
</dbReference>
<dbReference type="InterPro" id="IPR023296">
    <property type="entry name" value="Glyco_hydro_beta-prop_sf"/>
</dbReference>
<dbReference type="CDD" id="cd08998">
    <property type="entry name" value="GH43_Arb43a-like"/>
    <property type="match status" value="1"/>
</dbReference>
<evidence type="ECO:0000256" key="5">
    <source>
        <dbReference type="PIRSR" id="PIRSR606710-1"/>
    </source>
</evidence>
<evidence type="ECO:0000256" key="4">
    <source>
        <dbReference type="ARBA" id="ARBA00023295"/>
    </source>
</evidence>
<evidence type="ECO:0000313" key="8">
    <source>
        <dbReference type="EMBL" id="EOD79655.1"/>
    </source>
</evidence>
<keyword evidence="9" id="KW-1185">Reference proteome</keyword>
<gene>
    <name evidence="8" type="ORF">D515_01449</name>
</gene>
<dbReference type="RefSeq" id="WP_002538838.1">
    <property type="nucleotide sequence ID" value="NZ_ANFM02000018.1"/>
</dbReference>
<evidence type="ECO:0000256" key="6">
    <source>
        <dbReference type="PIRSR" id="PIRSR606710-2"/>
    </source>
</evidence>
<protein>
    <recommendedName>
        <fullName evidence="10">Arabinan endo-1,5-alpha-L-arabinosidase</fullName>
    </recommendedName>
</protein>
<dbReference type="GO" id="GO:0005975">
    <property type="term" value="P:carbohydrate metabolic process"/>
    <property type="evidence" value="ECO:0007669"/>
    <property type="project" value="InterPro"/>
</dbReference>
<comment type="pathway">
    <text evidence="1">Glycan metabolism; L-arabinan degradation.</text>
</comment>
<dbReference type="Proteomes" id="UP000011223">
    <property type="component" value="Unassembled WGS sequence"/>
</dbReference>
<feature type="active site" description="Proton acceptor" evidence="5">
    <location>
        <position position="44"/>
    </location>
</feature>
<reference evidence="8 9" key="1">
    <citation type="journal article" date="2014" name="PLoS ONE">
        <title>Grimontia indica AK16(T), sp. nov., Isolated from a Seawater Sample Reports the Presence of Pathogenic Genes Similar to Vibrio Genus.</title>
        <authorList>
            <person name="Singh A."/>
            <person name="Vaidya B."/>
            <person name="Khatri I."/>
            <person name="Srinivas T.N."/>
            <person name="Subramanian S."/>
            <person name="Korpole S."/>
            <person name="Pinnaka A.K."/>
        </authorList>
    </citation>
    <scope>NUCLEOTIDE SEQUENCE [LARGE SCALE GENOMIC DNA]</scope>
    <source>
        <strain evidence="8 9">AK16</strain>
    </source>
</reference>
<evidence type="ECO:0000256" key="7">
    <source>
        <dbReference type="RuleBase" id="RU361187"/>
    </source>
</evidence>
<dbReference type="EMBL" id="ANFM02000018">
    <property type="protein sequence ID" value="EOD79655.1"/>
    <property type="molecule type" value="Genomic_DNA"/>
</dbReference>
<evidence type="ECO:0008006" key="10">
    <source>
        <dbReference type="Google" id="ProtNLM"/>
    </source>
</evidence>
<name>R1IWI6_9GAMM</name>
<sequence length="363" mass="41055">MTPRLIPYTLLTAALLQGCNDNQTCIDATPNIANYQAISEHIHDPTMEKQGSYYYLYSSSPLGAFYSSLDKINWDYRGNVFSEIPVWLTDSIENLDHIGAPDISFYNGQYVYFYQSHKSGTCNAATGLLTNTTLDPEAPDYKWVDHGEILRSKPLLGEIICGGYGRHYNAIDAMFYVDDDQKPWLVFGSTMGDISLAGVIPQIYMGGIHLLELDPKTLKPIDPSKMITLASRPITDISTGEFVVEAPFIQYKNGFYYLYMSYNSCCKGPDTKYEIRVGRSKDIQGPYVDSYGRLLNEGGGTKLLDKDGEQIGTGHNDVFTEDNQDWLVHHAYDSTNNYKPTLQLRQIEWEQGWPKVCNKWVDK</sequence>
<organism evidence="8 9">
    <name type="scientific">Grimontia indica</name>
    <dbReference type="NCBI Taxonomy" id="1056512"/>
    <lineage>
        <taxon>Bacteria</taxon>
        <taxon>Pseudomonadati</taxon>
        <taxon>Pseudomonadota</taxon>
        <taxon>Gammaproteobacteria</taxon>
        <taxon>Vibrionales</taxon>
        <taxon>Vibrionaceae</taxon>
        <taxon>Grimontia</taxon>
    </lineage>
</organism>
<proteinExistence type="inferred from homology"/>
<comment type="caution">
    <text evidence="8">The sequence shown here is derived from an EMBL/GenBank/DDBJ whole genome shotgun (WGS) entry which is preliminary data.</text>
</comment>